<sequence length="75" mass="8102">MGIPGQVLVALSGIHNSAPDRATKKSDAGFLLVAVSGFQNLTPHIDETTHSKKRPKQPAAHHLLQPFWVLKKPAT</sequence>
<dbReference type="KEGG" id="ccjz:ccrud_01590"/>
<keyword evidence="2" id="KW-1185">Reference proteome</keyword>
<evidence type="ECO:0000313" key="1">
    <source>
        <dbReference type="EMBL" id="ANE03034.1"/>
    </source>
</evidence>
<protein>
    <submittedName>
        <fullName evidence="1">Uncharacterized protein</fullName>
    </submittedName>
</protein>
<dbReference type="AlphaFoldDB" id="A0A172QQS3"/>
<evidence type="ECO:0000313" key="2">
    <source>
        <dbReference type="Proteomes" id="UP000076929"/>
    </source>
</evidence>
<dbReference type="EMBL" id="CP015622">
    <property type="protein sequence ID" value="ANE03034.1"/>
    <property type="molecule type" value="Genomic_DNA"/>
</dbReference>
<organism evidence="1 2">
    <name type="scientific">Corynebacterium crudilactis</name>
    <dbReference type="NCBI Taxonomy" id="1652495"/>
    <lineage>
        <taxon>Bacteria</taxon>
        <taxon>Bacillati</taxon>
        <taxon>Actinomycetota</taxon>
        <taxon>Actinomycetes</taxon>
        <taxon>Mycobacteriales</taxon>
        <taxon>Corynebacteriaceae</taxon>
        <taxon>Corynebacterium</taxon>
    </lineage>
</organism>
<gene>
    <name evidence="1" type="ORF">ccrud_01590</name>
</gene>
<accession>A0A172QQS3</accession>
<proteinExistence type="predicted"/>
<dbReference type="Proteomes" id="UP000076929">
    <property type="component" value="Chromosome"/>
</dbReference>
<reference evidence="1 2" key="1">
    <citation type="submission" date="2016-05" db="EMBL/GenBank/DDBJ databases">
        <title>Complete genome sequence of Corynebacterium crudilactis, a new Corynebacterium species isolated from raw cow's milk.</title>
        <authorList>
            <person name="Christian R."/>
            <person name="Zimmermann J."/>
            <person name="Lipski A."/>
            <person name="Kalinowski J."/>
        </authorList>
    </citation>
    <scope>NUCLEOTIDE SEQUENCE [LARGE SCALE GENOMIC DNA]</scope>
    <source>
        <strain evidence="1 2">JZ16</strain>
    </source>
</reference>
<name>A0A172QQS3_9CORY</name>